<feature type="region of interest" description="Disordered" evidence="1">
    <location>
        <begin position="426"/>
        <end position="545"/>
    </location>
</feature>
<feature type="compositionally biased region" description="Low complexity" evidence="1">
    <location>
        <begin position="96"/>
        <end position="122"/>
    </location>
</feature>
<feature type="compositionally biased region" description="Basic residues" evidence="1">
    <location>
        <begin position="123"/>
        <end position="138"/>
    </location>
</feature>
<feature type="compositionally biased region" description="Low complexity" evidence="1">
    <location>
        <begin position="437"/>
        <end position="446"/>
    </location>
</feature>
<evidence type="ECO:0000256" key="1">
    <source>
        <dbReference type="SAM" id="MobiDB-lite"/>
    </source>
</evidence>
<feature type="compositionally biased region" description="Polar residues" evidence="1">
    <location>
        <begin position="523"/>
        <end position="533"/>
    </location>
</feature>
<gene>
    <name evidence="2" type="ORF">D9757_011214</name>
</gene>
<proteinExistence type="predicted"/>
<feature type="compositionally biased region" description="Basic and acidic residues" evidence="1">
    <location>
        <begin position="229"/>
        <end position="238"/>
    </location>
</feature>
<feature type="region of interest" description="Disordered" evidence="1">
    <location>
        <begin position="359"/>
        <end position="379"/>
    </location>
</feature>
<feature type="compositionally biased region" description="Acidic residues" evidence="1">
    <location>
        <begin position="59"/>
        <end position="76"/>
    </location>
</feature>
<feature type="region of interest" description="Disordered" evidence="1">
    <location>
        <begin position="207"/>
        <end position="330"/>
    </location>
</feature>
<dbReference type="OrthoDB" id="3229208at2759"/>
<name>A0A8H5LSB8_9AGAR</name>
<reference evidence="2 3" key="1">
    <citation type="journal article" date="2020" name="ISME J.">
        <title>Uncovering the hidden diversity of litter-decomposition mechanisms in mushroom-forming fungi.</title>
        <authorList>
            <person name="Floudas D."/>
            <person name="Bentzer J."/>
            <person name="Ahren D."/>
            <person name="Johansson T."/>
            <person name="Persson P."/>
            <person name="Tunlid A."/>
        </authorList>
    </citation>
    <scope>NUCLEOTIDE SEQUENCE [LARGE SCALE GENOMIC DNA]</scope>
    <source>
        <strain evidence="2 3">CBS 406.79</strain>
    </source>
</reference>
<sequence length="545" mass="56290">MDEDVDMDAPQISTLREEATPPPAQPKPNPRRIKLVVKEQEKATPASSARHTQAHRGEDDEEDDEDQEDQLIDDETPIPRSKLSHPPRPYNAAVLSSEIGAGTSAGAAGASAAGSSVSAAASKKTKTPVKRKPRKHEKKPPEEGRLREKVMQQPGAPNVAPTMLWFEANPAASGHAPNQLVHKFHHQPESPAIADPGGQMAVLIPEPMLQPKGGGKKKGSTVAKKQTTAKKEKAKEASTSKPKIKLLPPMPEDSGILSEGMTGTAASSPVLTHFDDMDYQHTPEPEQDFSGILPLSSIPIQNAFPASSPANNTNNPTPDPEDTPSLPISLEGIPVPIYPLPTKPFPVLPPPKISTTGFASNPPIAIDKSGGSDNASAAISKAKVRKWRTARREIRGIGGGRWFAKAWVGGKESSFARAMENFAAEVGGKKGGGGEGSASAAPSKSGNTQAGSGTGSASAPVKGSKGKSKASAAATAAAAAALSSLATSAAPSRSQSQAPEGPVAGSSGTGASVRAPTKMRISQVPTQVSTPTGPLSEAGDSDMVL</sequence>
<accession>A0A8H5LSB8</accession>
<organism evidence="2 3">
    <name type="scientific">Collybiopsis confluens</name>
    <dbReference type="NCBI Taxonomy" id="2823264"/>
    <lineage>
        <taxon>Eukaryota</taxon>
        <taxon>Fungi</taxon>
        <taxon>Dikarya</taxon>
        <taxon>Basidiomycota</taxon>
        <taxon>Agaricomycotina</taxon>
        <taxon>Agaricomycetes</taxon>
        <taxon>Agaricomycetidae</taxon>
        <taxon>Agaricales</taxon>
        <taxon>Marasmiineae</taxon>
        <taxon>Omphalotaceae</taxon>
        <taxon>Collybiopsis</taxon>
    </lineage>
</organism>
<feature type="compositionally biased region" description="Basic and acidic residues" evidence="1">
    <location>
        <begin position="139"/>
        <end position="150"/>
    </location>
</feature>
<protein>
    <submittedName>
        <fullName evidence="2">Uncharacterized protein</fullName>
    </submittedName>
</protein>
<dbReference type="EMBL" id="JAACJN010000135">
    <property type="protein sequence ID" value="KAF5368240.1"/>
    <property type="molecule type" value="Genomic_DNA"/>
</dbReference>
<comment type="caution">
    <text evidence="2">The sequence shown here is derived from an EMBL/GenBank/DDBJ whole genome shotgun (WGS) entry which is preliminary data.</text>
</comment>
<evidence type="ECO:0000313" key="2">
    <source>
        <dbReference type="EMBL" id="KAF5368240.1"/>
    </source>
</evidence>
<feature type="compositionally biased region" description="Low complexity" evidence="1">
    <location>
        <begin position="302"/>
        <end position="316"/>
    </location>
</feature>
<feature type="compositionally biased region" description="Basic and acidic residues" evidence="1">
    <location>
        <begin position="273"/>
        <end position="284"/>
    </location>
</feature>
<dbReference type="AlphaFoldDB" id="A0A8H5LSB8"/>
<feature type="compositionally biased region" description="Low complexity" evidence="1">
    <location>
        <begin position="456"/>
        <end position="499"/>
    </location>
</feature>
<keyword evidence="3" id="KW-1185">Reference proteome</keyword>
<feature type="region of interest" description="Disordered" evidence="1">
    <location>
        <begin position="1"/>
        <end position="157"/>
    </location>
</feature>
<dbReference type="Proteomes" id="UP000518752">
    <property type="component" value="Unassembled WGS sequence"/>
</dbReference>
<evidence type="ECO:0000313" key="3">
    <source>
        <dbReference type="Proteomes" id="UP000518752"/>
    </source>
</evidence>